<organism evidence="2 3">
    <name type="scientific">Sphingopyxis italica</name>
    <dbReference type="NCBI Taxonomy" id="1129133"/>
    <lineage>
        <taxon>Bacteria</taxon>
        <taxon>Pseudomonadati</taxon>
        <taxon>Pseudomonadota</taxon>
        <taxon>Alphaproteobacteria</taxon>
        <taxon>Sphingomonadales</taxon>
        <taxon>Sphingomonadaceae</taxon>
        <taxon>Sphingopyxis</taxon>
    </lineage>
</organism>
<gene>
    <name evidence="2" type="ORF">GGR90_000762</name>
</gene>
<dbReference type="AlphaFoldDB" id="A0A7X6B7F8"/>
<proteinExistence type="predicted"/>
<keyword evidence="3" id="KW-1185">Reference proteome</keyword>
<keyword evidence="1" id="KW-1133">Transmembrane helix</keyword>
<protein>
    <recommendedName>
        <fullName evidence="4">DUF2474 domain-containing protein</fullName>
    </recommendedName>
</protein>
<dbReference type="RefSeq" id="WP_280740830.1">
    <property type="nucleotide sequence ID" value="NZ_JAATIT010000001.1"/>
</dbReference>
<sequence length="41" mass="4427">MDQEPKWKSRALAIEFWFAAVLVGGSFIAGLVSAIRSLFGG</sequence>
<evidence type="ECO:0000256" key="1">
    <source>
        <dbReference type="SAM" id="Phobius"/>
    </source>
</evidence>
<comment type="caution">
    <text evidence="2">The sequence shown here is derived from an EMBL/GenBank/DDBJ whole genome shotgun (WGS) entry which is preliminary data.</text>
</comment>
<evidence type="ECO:0000313" key="3">
    <source>
        <dbReference type="Proteomes" id="UP000535078"/>
    </source>
</evidence>
<keyword evidence="1" id="KW-0472">Membrane</keyword>
<name>A0A7X6B7F8_9SPHN</name>
<accession>A0A7X6B7F8</accession>
<dbReference type="Proteomes" id="UP000535078">
    <property type="component" value="Unassembled WGS sequence"/>
</dbReference>
<evidence type="ECO:0000313" key="2">
    <source>
        <dbReference type="EMBL" id="NJB88610.1"/>
    </source>
</evidence>
<reference evidence="2 3" key="1">
    <citation type="submission" date="2020-03" db="EMBL/GenBank/DDBJ databases">
        <title>Genomic Encyclopedia of Type Strains, Phase IV (KMG-IV): sequencing the most valuable type-strain genomes for metagenomic binning, comparative biology and taxonomic classification.</title>
        <authorList>
            <person name="Goeker M."/>
        </authorList>
    </citation>
    <scope>NUCLEOTIDE SEQUENCE [LARGE SCALE GENOMIC DNA]</scope>
    <source>
        <strain evidence="2 3">DSM 25229</strain>
    </source>
</reference>
<feature type="transmembrane region" description="Helical" evidence="1">
    <location>
        <begin position="12"/>
        <end position="35"/>
    </location>
</feature>
<evidence type="ECO:0008006" key="4">
    <source>
        <dbReference type="Google" id="ProtNLM"/>
    </source>
</evidence>
<keyword evidence="1" id="KW-0812">Transmembrane</keyword>
<dbReference type="EMBL" id="JAATIT010000001">
    <property type="protein sequence ID" value="NJB88610.1"/>
    <property type="molecule type" value="Genomic_DNA"/>
</dbReference>